<evidence type="ECO:0000313" key="2">
    <source>
        <dbReference type="EMBL" id="MEM5984708.1"/>
    </source>
</evidence>
<proteinExistence type="predicted"/>
<dbReference type="InterPro" id="IPR014966">
    <property type="entry name" value="FRG-dom"/>
</dbReference>
<evidence type="ECO:0000313" key="3">
    <source>
        <dbReference type="Proteomes" id="UP000235104"/>
    </source>
</evidence>
<gene>
    <name evidence="2" type="ORF">CYJ44_000825</name>
</gene>
<dbReference type="Proteomes" id="UP000235104">
    <property type="component" value="Unassembled WGS sequence"/>
</dbReference>
<dbReference type="EMBL" id="PKHR02000005">
    <property type="protein sequence ID" value="MEM5984708.1"/>
    <property type="molecule type" value="Genomic_DNA"/>
</dbReference>
<protein>
    <submittedName>
        <fullName evidence="2">FRG domain-containing protein</fullName>
    </submittedName>
</protein>
<reference evidence="2" key="1">
    <citation type="submission" date="2017-12" db="EMBL/GenBank/DDBJ databases">
        <authorList>
            <person name="Thomas-White K."/>
            <person name="Wolfe A.J."/>
        </authorList>
    </citation>
    <scope>NUCLEOTIDE SEQUENCE</scope>
    <source>
        <strain evidence="2">UMB0043</strain>
    </source>
</reference>
<accession>A0ABU9UEQ0</accession>
<dbReference type="RefSeq" id="WP_070596543.1">
    <property type="nucleotide sequence ID" value="NZ_PKHR02000005.1"/>
</dbReference>
<evidence type="ECO:0000259" key="1">
    <source>
        <dbReference type="SMART" id="SM00901"/>
    </source>
</evidence>
<keyword evidence="3" id="KW-1185">Reference proteome</keyword>
<organism evidence="2 3">
    <name type="scientific">Corynebacterium hesseae</name>
    <dbReference type="NCBI Taxonomy" id="2913502"/>
    <lineage>
        <taxon>Bacteria</taxon>
        <taxon>Bacillati</taxon>
        <taxon>Actinomycetota</taxon>
        <taxon>Actinomycetes</taxon>
        <taxon>Mycobacteriales</taxon>
        <taxon>Corynebacteriaceae</taxon>
        <taxon>Corynebacterium</taxon>
    </lineage>
</organism>
<dbReference type="SMART" id="SM00901">
    <property type="entry name" value="FRG"/>
    <property type="match status" value="1"/>
</dbReference>
<comment type="caution">
    <text evidence="2">The sequence shown here is derived from an EMBL/GenBank/DDBJ whole genome shotgun (WGS) entry which is preliminary data.</text>
</comment>
<sequence length="384" mass="43509">MVSLPEKFFTERELTVLDDEGIEPSNAKQWFEALDSAIQQLPKYEHDGMGLPLKEAGEPFPQEGVNHARDRESSQVWFFRGQKDASYAFNSTLYRCLLSDRREKDSSPESPSAETPRALEQAMVDAEVALLEEAECNGVVRGLTALEKLTVLQHHGAPTRLLDVTSDWKVALFFACEDSGDRDGRVFLIRTSVDRWKDFPNAKNLEDDPQKLVWEDYVDTFSENSGVVPKYSWLSGVWPILLPFSDPRMIAQRGFFLVGGLISLKGWAALYTSVCENCKKKICDCGSENYGDPSKESLSAAELRQVTSLSVKFAARKPRISDLQKVPNNNWTAIGYSVRVPKEFKSQLLELLEKEGIRKDSMYPPLSETRRLFEHVVDESLKRK</sequence>
<feature type="domain" description="FRG" evidence="1">
    <location>
        <begin position="73"/>
        <end position="187"/>
    </location>
</feature>
<dbReference type="Pfam" id="PF08867">
    <property type="entry name" value="FRG"/>
    <property type="match status" value="1"/>
</dbReference>
<name>A0ABU9UEQ0_9CORY</name>